<dbReference type="InterPro" id="IPR000477">
    <property type="entry name" value="RT_dom"/>
</dbReference>
<evidence type="ECO:0000256" key="5">
    <source>
        <dbReference type="ARBA" id="ARBA00023157"/>
    </source>
</evidence>
<dbReference type="FunFam" id="2.40.10.10:FF:000068">
    <property type="entry name" value="transmembrane protease serine 2"/>
    <property type="match status" value="1"/>
</dbReference>
<feature type="non-terminal residue" evidence="11">
    <location>
        <position position="1"/>
    </location>
</feature>
<dbReference type="GO" id="GO:0008168">
    <property type="term" value="F:methyltransferase activity"/>
    <property type="evidence" value="ECO:0007669"/>
    <property type="project" value="InterPro"/>
</dbReference>
<dbReference type="Pfam" id="PF00089">
    <property type="entry name" value="Trypsin"/>
    <property type="match status" value="5"/>
</dbReference>
<dbReference type="PANTHER" id="PTHR24252">
    <property type="entry name" value="ACROSIN-RELATED"/>
    <property type="match status" value="1"/>
</dbReference>
<dbReference type="PANTHER" id="PTHR24252:SF7">
    <property type="entry name" value="HYALIN"/>
    <property type="match status" value="1"/>
</dbReference>
<name>A0AAE0RKZ9_9TELE</name>
<dbReference type="InterPro" id="IPR001314">
    <property type="entry name" value="Peptidase_S1A"/>
</dbReference>
<feature type="compositionally biased region" description="Basic and acidic residues" evidence="8">
    <location>
        <begin position="672"/>
        <end position="691"/>
    </location>
</feature>
<dbReference type="EMBL" id="JAUCMX010000001">
    <property type="protein sequence ID" value="KAK3557065.1"/>
    <property type="molecule type" value="Genomic_DNA"/>
</dbReference>
<evidence type="ECO:0000259" key="10">
    <source>
        <dbReference type="PROSITE" id="PS50878"/>
    </source>
</evidence>
<dbReference type="PROSITE" id="PS50240">
    <property type="entry name" value="TRYPSIN_DOM"/>
    <property type="match status" value="3"/>
</dbReference>
<feature type="domain" description="Reverse transcriptase" evidence="10">
    <location>
        <begin position="1"/>
        <end position="140"/>
    </location>
</feature>
<keyword evidence="12" id="KW-1185">Reference proteome</keyword>
<dbReference type="InterPro" id="IPR043504">
    <property type="entry name" value="Peptidase_S1_PA_chymotrypsin"/>
</dbReference>
<feature type="compositionally biased region" description="Polar residues" evidence="8">
    <location>
        <begin position="1165"/>
        <end position="1193"/>
    </location>
</feature>
<comment type="similarity">
    <text evidence="6">Belongs to the peptidase S1 family. CLIP subfamily.</text>
</comment>
<accession>A0AAE0RKZ9</accession>
<keyword evidence="3 7" id="KW-0378">Hydrolase</keyword>
<dbReference type="FunFam" id="2.40.10.10:FF:000002">
    <property type="entry name" value="Transmembrane protease serine"/>
    <property type="match status" value="1"/>
</dbReference>
<feature type="region of interest" description="Disordered" evidence="8">
    <location>
        <begin position="966"/>
        <end position="986"/>
    </location>
</feature>
<evidence type="ECO:0000259" key="9">
    <source>
        <dbReference type="PROSITE" id="PS50240"/>
    </source>
</evidence>
<sequence length="1336" mass="142497">MVAGAGVGAGCTFWVTDFLTDRRQFVRLGTHVSDLQHISTGSPQGCVLSPLLFSLYTNGCTSGHQSVKLLKFADDTTLIGLISDGNESAYRGTTITKELKWAQNISSLTKKAQQRMYFLRQLKKFLLPVKMLVNFYTAIIESVLTSSITVWFAAATARDKAKLQRVIHSAEKMIGCSLPSLQELDRELNTKMLRLQCVFVALALYLKECGSAPFNSRIVGGQNASAGAWPWQVSIQHPVYNGHFCGGSLINKDWVLTAAHCFSSTGTSGLTVYLGKQTLKSPNPNQIARSVKQVKAAVFQLEPIAGSQAGEASHLEANLNHRVQLPNPGVLQEAMVPTVNTYLCDFLLGFGSITTNMMCAGYLQGGTDTCQGDSGGPLVSKQGAVWIQAGITSWGKGCAQLNAPGVYTRVSQFQNWISSVISENLPGFITYCFSSLSQLSECGSAPFNSRIVGGQNASAGAWPWQVSIQHPVYNGHFCGGSLINKDWVLTAAHCFSSTGTSGLTVYLGKQALNSPNPNQIARSVKQVILHAGYNSATKNNDIALLLLNSSVTFTNYVRPVCLAGQSSSFPAGTNCWITGWGYIASGVQLPNPGVLQEAMVPTVNTYLCDFLLGFGSITTNMMCAGYLQGGTDTCQWSIGGTCPRNSTPPPHGAAPDAPTPPPSPENPSDQGNPERSEEHGEATRGGSEEQGKASGGSEVQGEAGGGSEEPGEVSGRSEEQSEANGGRDGHDGKAGGSQTTSTAEQKRRATSTAEQGGRATSPPSSRTERRPPPSSSTERRPLTRSRDERRSQPGWAEGPHREGGREGDSGGPLVSKQGAVWIQAGVTSWGKGCAQLNAPGVYTQVSQYQNWISSVISENLPGFITSLGLPVCLSYFRSPPSQPGLIGLLLQLDDIPYFQCPPLCSAIAAATGTRDLTARAPDGCINNGRGEHGPLRLNVPNLPRDLVETLPEVGVEDPPNRGISKTFPADPHNTHPPPTEVQQQDTTRVQIREAVPPNHAPPSITVVAHMGVEVPQQSYGVPSQSTFQHPSQGLQEGWVLHTAVRPISRNNSAAPDAPNPSPSQTVRSSDGSWGGARNIERPVGGARSRARHWGGSEKQKQGEWGEARTKARQVGGMRIKARQVGGVRSRSETSGGSKGPDGKAKGSDATSTAERRRRTRSTAEPQSRMTSTAEQQDQATSTAEQQLRATSTAEHSHRATSTDERRLRGDDTLNSPNPNQIARSVKQVILHPNYNSATKNNDIALLLLNSSVTFTNYIRPVCLAGQSSSFPAGTNCWITGWGSITSGVQLPNPGVLQEAMVPTVNTYLCDFLLGFGSITTNMMCAGYLQGGTDTCQ</sequence>
<feature type="compositionally biased region" description="Basic and acidic residues" evidence="8">
    <location>
        <begin position="1094"/>
        <end position="1109"/>
    </location>
</feature>
<dbReference type="InterPro" id="IPR009003">
    <property type="entry name" value="Peptidase_S1_PA"/>
</dbReference>
<dbReference type="Proteomes" id="UP001274896">
    <property type="component" value="Unassembled WGS sequence"/>
</dbReference>
<keyword evidence="4 7" id="KW-0720">Serine protease</keyword>
<keyword evidence="5" id="KW-1015">Disulfide bond</keyword>
<evidence type="ECO:0000256" key="3">
    <source>
        <dbReference type="ARBA" id="ARBA00022801"/>
    </source>
</evidence>
<dbReference type="PROSITE" id="PS00135">
    <property type="entry name" value="TRYPSIN_SER"/>
    <property type="match status" value="2"/>
</dbReference>
<feature type="compositionally biased region" description="Basic and acidic residues" evidence="8">
    <location>
        <begin position="766"/>
        <end position="791"/>
    </location>
</feature>
<evidence type="ECO:0000256" key="8">
    <source>
        <dbReference type="SAM" id="MobiDB-lite"/>
    </source>
</evidence>
<proteinExistence type="inferred from homology"/>
<dbReference type="SMART" id="SM00020">
    <property type="entry name" value="Tryp_SPc"/>
    <property type="match status" value="3"/>
</dbReference>
<feature type="compositionally biased region" description="Basic and acidic residues" evidence="8">
    <location>
        <begin position="798"/>
        <end position="808"/>
    </location>
</feature>
<dbReference type="Gene3D" id="2.40.10.10">
    <property type="entry name" value="Trypsin-like serine proteases"/>
    <property type="match status" value="5"/>
</dbReference>
<evidence type="ECO:0000256" key="6">
    <source>
        <dbReference type="ARBA" id="ARBA00024195"/>
    </source>
</evidence>
<feature type="compositionally biased region" description="Pro residues" evidence="8">
    <location>
        <begin position="646"/>
        <end position="665"/>
    </location>
</feature>
<evidence type="ECO:0000313" key="12">
    <source>
        <dbReference type="Proteomes" id="UP001274896"/>
    </source>
</evidence>
<dbReference type="CDD" id="cd00190">
    <property type="entry name" value="Tryp_SPc"/>
    <property type="match status" value="3"/>
</dbReference>
<dbReference type="InterPro" id="IPR001254">
    <property type="entry name" value="Trypsin_dom"/>
</dbReference>
<feature type="compositionally biased region" description="Basic and acidic residues" evidence="8">
    <location>
        <begin position="1194"/>
        <end position="1211"/>
    </location>
</feature>
<organism evidence="11 12">
    <name type="scientific">Hemibagrus guttatus</name>
    <dbReference type="NCBI Taxonomy" id="175788"/>
    <lineage>
        <taxon>Eukaryota</taxon>
        <taxon>Metazoa</taxon>
        <taxon>Chordata</taxon>
        <taxon>Craniata</taxon>
        <taxon>Vertebrata</taxon>
        <taxon>Euteleostomi</taxon>
        <taxon>Actinopterygii</taxon>
        <taxon>Neopterygii</taxon>
        <taxon>Teleostei</taxon>
        <taxon>Ostariophysi</taxon>
        <taxon>Siluriformes</taxon>
        <taxon>Bagridae</taxon>
        <taxon>Hemibagrus</taxon>
    </lineage>
</organism>
<protein>
    <recommendedName>
        <fullName evidence="13">Transmembrane protease serine 9-like</fullName>
    </recommendedName>
</protein>
<dbReference type="InterPro" id="IPR033116">
    <property type="entry name" value="TRYPSIN_SER"/>
</dbReference>
<dbReference type="FunFam" id="2.40.10.10:FF:000024">
    <property type="entry name" value="Serine protease 53"/>
    <property type="match status" value="1"/>
</dbReference>
<dbReference type="Pfam" id="PF09004">
    <property type="entry name" value="ALKBH8_N"/>
    <property type="match status" value="1"/>
</dbReference>
<dbReference type="SUPFAM" id="SSF50494">
    <property type="entry name" value="Trypsin-like serine proteases"/>
    <property type="match status" value="4"/>
</dbReference>
<dbReference type="InterPro" id="IPR015095">
    <property type="entry name" value="AlkB_hom8_N"/>
</dbReference>
<evidence type="ECO:0000313" key="11">
    <source>
        <dbReference type="EMBL" id="KAK3557065.1"/>
    </source>
</evidence>
<dbReference type="GO" id="GO:0004252">
    <property type="term" value="F:serine-type endopeptidase activity"/>
    <property type="evidence" value="ECO:0007669"/>
    <property type="project" value="InterPro"/>
</dbReference>
<evidence type="ECO:0000256" key="2">
    <source>
        <dbReference type="ARBA" id="ARBA00022729"/>
    </source>
</evidence>
<dbReference type="PROSITE" id="PS50878">
    <property type="entry name" value="RT_POL"/>
    <property type="match status" value="1"/>
</dbReference>
<comment type="caution">
    <text evidence="11">The sequence shown here is derived from an EMBL/GenBank/DDBJ whole genome shotgun (WGS) entry which is preliminary data.</text>
</comment>
<dbReference type="GO" id="GO:0006508">
    <property type="term" value="P:proteolysis"/>
    <property type="evidence" value="ECO:0007669"/>
    <property type="project" value="UniProtKB-KW"/>
</dbReference>
<dbReference type="PROSITE" id="PS00134">
    <property type="entry name" value="TRYPSIN_HIS"/>
    <property type="match status" value="2"/>
</dbReference>
<gene>
    <name evidence="11" type="ORF">QTP70_024451</name>
</gene>
<feature type="domain" description="Peptidase S1" evidence="9">
    <location>
        <begin position="451"/>
        <end position="857"/>
    </location>
</feature>
<feature type="region of interest" description="Disordered" evidence="8">
    <location>
        <begin position="641"/>
        <end position="814"/>
    </location>
</feature>
<dbReference type="GO" id="GO:0016706">
    <property type="term" value="F:2-oxoglutarate-dependent dioxygenase activity"/>
    <property type="evidence" value="ECO:0007669"/>
    <property type="project" value="InterPro"/>
</dbReference>
<dbReference type="InterPro" id="IPR018114">
    <property type="entry name" value="TRYPSIN_HIS"/>
</dbReference>
<evidence type="ECO:0000256" key="7">
    <source>
        <dbReference type="RuleBase" id="RU363034"/>
    </source>
</evidence>
<reference evidence="11" key="1">
    <citation type="submission" date="2023-06" db="EMBL/GenBank/DDBJ databases">
        <title>Male Hemibagrus guttatus genome.</title>
        <authorList>
            <person name="Bian C."/>
        </authorList>
    </citation>
    <scope>NUCLEOTIDE SEQUENCE</scope>
    <source>
        <strain evidence="11">Male_cb2023</strain>
        <tissue evidence="11">Muscle</tissue>
    </source>
</reference>
<dbReference type="PRINTS" id="PR00722">
    <property type="entry name" value="CHYMOTRYPSIN"/>
</dbReference>
<feature type="region of interest" description="Disordered" evidence="8">
    <location>
        <begin position="1049"/>
        <end position="1220"/>
    </location>
</feature>
<feature type="domain" description="Peptidase S1" evidence="9">
    <location>
        <begin position="218"/>
        <end position="422"/>
    </location>
</feature>
<feature type="compositionally biased region" description="Basic and acidic residues" evidence="8">
    <location>
        <begin position="715"/>
        <end position="733"/>
    </location>
</feature>
<evidence type="ECO:0000256" key="4">
    <source>
        <dbReference type="ARBA" id="ARBA00022825"/>
    </source>
</evidence>
<keyword evidence="2" id="KW-0732">Signal</keyword>
<evidence type="ECO:0000256" key="1">
    <source>
        <dbReference type="ARBA" id="ARBA00022670"/>
    </source>
</evidence>
<keyword evidence="1 7" id="KW-0645">Protease</keyword>
<feature type="domain" description="Peptidase S1" evidence="9">
    <location>
        <begin position="1192"/>
        <end position="1336"/>
    </location>
</feature>
<evidence type="ECO:0008006" key="13">
    <source>
        <dbReference type="Google" id="ProtNLM"/>
    </source>
</evidence>